<dbReference type="CDD" id="cd02877">
    <property type="entry name" value="GH18_hevamine_XipI_class_III"/>
    <property type="match status" value="1"/>
</dbReference>
<evidence type="ECO:0000256" key="5">
    <source>
        <dbReference type="ARBA" id="ARBA00022475"/>
    </source>
</evidence>
<evidence type="ECO:0000256" key="9">
    <source>
        <dbReference type="ARBA" id="ARBA00022729"/>
    </source>
</evidence>
<dbReference type="InterPro" id="IPR050542">
    <property type="entry name" value="Glycosyl_Hydrlase18_Chitinase"/>
</dbReference>
<keyword evidence="9 22" id="KW-0732">Signal</keyword>
<dbReference type="Gene3D" id="3.20.20.80">
    <property type="entry name" value="Glycosidases"/>
    <property type="match status" value="1"/>
</dbReference>
<name>A0A3A2Z7S7_9EURO</name>
<feature type="compositionally biased region" description="Low complexity" evidence="21">
    <location>
        <begin position="626"/>
        <end position="646"/>
    </location>
</feature>
<feature type="compositionally biased region" description="Low complexity" evidence="21">
    <location>
        <begin position="349"/>
        <end position="511"/>
    </location>
</feature>
<dbReference type="FunFam" id="3.20.20.80:FF:000150">
    <property type="entry name" value="Class III chitinase ChiA1"/>
    <property type="match status" value="1"/>
</dbReference>
<feature type="chain" id="PRO_5017480765" description="chitinase" evidence="22">
    <location>
        <begin position="24"/>
        <end position="714"/>
    </location>
</feature>
<dbReference type="InterPro" id="IPR017853">
    <property type="entry name" value="GH"/>
</dbReference>
<protein>
    <recommendedName>
        <fullName evidence="4">chitinase</fullName>
        <ecNumber evidence="4">3.2.1.14</ecNumber>
    </recommendedName>
</protein>
<keyword evidence="13" id="KW-0325">Glycoprotein</keyword>
<keyword evidence="6" id="KW-0964">Secreted</keyword>
<evidence type="ECO:0000256" key="8">
    <source>
        <dbReference type="ARBA" id="ARBA00022669"/>
    </source>
</evidence>
<comment type="caution">
    <text evidence="24">The sequence shown here is derived from an EMBL/GenBank/DDBJ whole genome shotgun (WGS) entry which is preliminary data.</text>
</comment>
<keyword evidence="14" id="KW-0119">Carbohydrate metabolism</keyword>
<keyword evidence="7" id="KW-0336">GPI-anchor</keyword>
<dbReference type="GO" id="GO:0006032">
    <property type="term" value="P:chitin catabolic process"/>
    <property type="evidence" value="ECO:0007669"/>
    <property type="project" value="UniProtKB-KW"/>
</dbReference>
<dbReference type="EC" id="3.2.1.14" evidence="4"/>
<dbReference type="PANTHER" id="PTHR45708">
    <property type="entry name" value="ENDOCHITINASE"/>
    <property type="match status" value="1"/>
</dbReference>
<dbReference type="Proteomes" id="UP000266188">
    <property type="component" value="Unassembled WGS sequence"/>
</dbReference>
<evidence type="ECO:0000256" key="2">
    <source>
        <dbReference type="ARBA" id="ARBA00004191"/>
    </source>
</evidence>
<reference evidence="25" key="1">
    <citation type="submission" date="2017-02" db="EMBL/GenBank/DDBJ databases">
        <authorList>
            <person name="Tafer H."/>
            <person name="Lopandic K."/>
        </authorList>
    </citation>
    <scope>NUCLEOTIDE SEQUENCE [LARGE SCALE GENOMIC DNA]</scope>
    <source>
        <strain evidence="25">CBS 366.77</strain>
    </source>
</reference>
<evidence type="ECO:0000256" key="15">
    <source>
        <dbReference type="ARBA" id="ARBA00023288"/>
    </source>
</evidence>
<keyword evidence="17" id="KW-0624">Polysaccharide degradation</keyword>
<dbReference type="GO" id="GO:0098552">
    <property type="term" value="C:side of membrane"/>
    <property type="evidence" value="ECO:0007669"/>
    <property type="project" value="UniProtKB-KW"/>
</dbReference>
<proteinExistence type="inferred from homology"/>
<comment type="similarity">
    <text evidence="19">Belongs to the glycosyl hydrolase 18 family. Chitinase class III subfamily.</text>
</comment>
<dbReference type="PROSITE" id="PS51910">
    <property type="entry name" value="GH18_2"/>
    <property type="match status" value="1"/>
</dbReference>
<feature type="compositionally biased region" description="Polar residues" evidence="21">
    <location>
        <begin position="657"/>
        <end position="682"/>
    </location>
</feature>
<feature type="compositionally biased region" description="Low complexity" evidence="21">
    <location>
        <begin position="551"/>
        <end position="564"/>
    </location>
</feature>
<gene>
    <name evidence="24" type="ORF">PHISCL_08715</name>
</gene>
<dbReference type="SUPFAM" id="SSF51445">
    <property type="entry name" value="(Trans)glycosidases"/>
    <property type="match status" value="1"/>
</dbReference>
<evidence type="ECO:0000256" key="3">
    <source>
        <dbReference type="ARBA" id="ARBA00004609"/>
    </source>
</evidence>
<feature type="region of interest" description="Disordered" evidence="21">
    <location>
        <begin position="604"/>
        <end position="684"/>
    </location>
</feature>
<evidence type="ECO:0000256" key="13">
    <source>
        <dbReference type="ARBA" id="ARBA00023180"/>
    </source>
</evidence>
<organism evidence="24 25">
    <name type="scientific">Aspergillus sclerotialis</name>
    <dbReference type="NCBI Taxonomy" id="2070753"/>
    <lineage>
        <taxon>Eukaryota</taxon>
        <taxon>Fungi</taxon>
        <taxon>Dikarya</taxon>
        <taxon>Ascomycota</taxon>
        <taxon>Pezizomycotina</taxon>
        <taxon>Eurotiomycetes</taxon>
        <taxon>Eurotiomycetidae</taxon>
        <taxon>Eurotiales</taxon>
        <taxon>Aspergillaceae</taxon>
        <taxon>Aspergillus</taxon>
        <taxon>Aspergillus subgen. Polypaecilum</taxon>
    </lineage>
</organism>
<evidence type="ECO:0000256" key="16">
    <source>
        <dbReference type="ARBA" id="ARBA00023295"/>
    </source>
</evidence>
<comment type="function">
    <text evidence="18">GPI-anchored chitinase involved in the degradation of chitin, a component of the cell walls of fungi and exoskeletal elements of some animals (including worms and arthropods). Required to reshape the cell wall at the sites where cell wall remodeling and/or cell wall maturation actively take place such as sites of conidia formation.</text>
</comment>
<comment type="catalytic activity">
    <reaction evidence="1">
        <text>Random endo-hydrolysis of N-acetyl-beta-D-glucosaminide (1-&gt;4)-beta-linkages in chitin and chitodextrins.</text>
        <dbReference type="EC" id="3.2.1.14"/>
    </reaction>
</comment>
<evidence type="ECO:0000256" key="18">
    <source>
        <dbReference type="ARBA" id="ARBA00024658"/>
    </source>
</evidence>
<evidence type="ECO:0000259" key="23">
    <source>
        <dbReference type="PROSITE" id="PS51910"/>
    </source>
</evidence>
<evidence type="ECO:0000256" key="4">
    <source>
        <dbReference type="ARBA" id="ARBA00012729"/>
    </source>
</evidence>
<evidence type="ECO:0000313" key="25">
    <source>
        <dbReference type="Proteomes" id="UP000266188"/>
    </source>
</evidence>
<evidence type="ECO:0000256" key="20">
    <source>
        <dbReference type="RuleBase" id="RU000489"/>
    </source>
</evidence>
<feature type="domain" description="GH18" evidence="23">
    <location>
        <begin position="31"/>
        <end position="331"/>
    </location>
</feature>
<accession>A0A3A2Z7S7</accession>
<keyword evidence="12" id="KW-0472">Membrane</keyword>
<evidence type="ECO:0000256" key="17">
    <source>
        <dbReference type="ARBA" id="ARBA00023326"/>
    </source>
</evidence>
<evidence type="ECO:0000256" key="22">
    <source>
        <dbReference type="SAM" id="SignalP"/>
    </source>
</evidence>
<keyword evidence="11" id="KW-0146">Chitin degradation</keyword>
<evidence type="ECO:0000256" key="21">
    <source>
        <dbReference type="SAM" id="MobiDB-lite"/>
    </source>
</evidence>
<dbReference type="PANTHER" id="PTHR45708:SF47">
    <property type="entry name" value="ENDOCHITINASE A"/>
    <property type="match status" value="1"/>
</dbReference>
<dbReference type="GO" id="GO:0008843">
    <property type="term" value="F:endochitinase activity"/>
    <property type="evidence" value="ECO:0007669"/>
    <property type="project" value="UniProtKB-EC"/>
</dbReference>
<dbReference type="OrthoDB" id="6020543at2759"/>
<dbReference type="InterPro" id="IPR001579">
    <property type="entry name" value="Glyco_hydro_18_chit_AS"/>
</dbReference>
<evidence type="ECO:0000256" key="11">
    <source>
        <dbReference type="ARBA" id="ARBA00023024"/>
    </source>
</evidence>
<dbReference type="GO" id="GO:0005576">
    <property type="term" value="C:extracellular region"/>
    <property type="evidence" value="ECO:0007669"/>
    <property type="project" value="TreeGrafter"/>
</dbReference>
<dbReference type="Pfam" id="PF00704">
    <property type="entry name" value="Glyco_hydro_18"/>
    <property type="match status" value="1"/>
</dbReference>
<feature type="region of interest" description="Disordered" evidence="21">
    <location>
        <begin position="551"/>
        <end position="573"/>
    </location>
</feature>
<feature type="region of interest" description="Disordered" evidence="21">
    <location>
        <begin position="340"/>
        <end position="511"/>
    </location>
</feature>
<keyword evidence="15" id="KW-0449">Lipoprotein</keyword>
<feature type="signal peptide" evidence="22">
    <location>
        <begin position="1"/>
        <end position="23"/>
    </location>
</feature>
<dbReference type="GO" id="GO:0000272">
    <property type="term" value="P:polysaccharide catabolic process"/>
    <property type="evidence" value="ECO:0007669"/>
    <property type="project" value="UniProtKB-KW"/>
</dbReference>
<keyword evidence="10 20" id="KW-0378">Hydrolase</keyword>
<evidence type="ECO:0000313" key="24">
    <source>
        <dbReference type="EMBL" id="RJE18946.1"/>
    </source>
</evidence>
<feature type="compositionally biased region" description="Low complexity" evidence="21">
    <location>
        <begin position="610"/>
        <end position="619"/>
    </location>
</feature>
<evidence type="ECO:0000256" key="6">
    <source>
        <dbReference type="ARBA" id="ARBA00022512"/>
    </source>
</evidence>
<evidence type="ECO:0000256" key="10">
    <source>
        <dbReference type="ARBA" id="ARBA00022801"/>
    </source>
</evidence>
<evidence type="ECO:0000256" key="14">
    <source>
        <dbReference type="ARBA" id="ARBA00023277"/>
    </source>
</evidence>
<keyword evidence="16 20" id="KW-0326">Glycosidase</keyword>
<keyword evidence="8" id="KW-0147">Chitin-binding</keyword>
<sequence>MMVFNGLLAAATAVSVLTPAVSATFDAQAKTNVATYYGQGFAQERLRHFCEQTSLDIINLGFLNVFPDQGLNGFPGTNFGNQCGSETFEINGKDTELLSNCRQLVEDIPICQALGKKVFLSLGGTTPDNQKIKDEDSAKAFANFLWLAFGPPTEEWAAIDGPRPFKNITLDGFDFDVEHNGGSGYATMINTLRERFAEFPERKFYISGAPQCPIPDDQLSDAIANAPFDFIWVQFYNNPACSAGNYGNGDGFNYDQWMDVIKNSANPAAKLYVGLPGNPFSAQLMDYLTPSKAELLVSHYMDKYPENFGGIMLWDATSQDLNVLHGRTYGDHMKEILMGCAPPVPTPTPSTTSHSVTRQTSSTARTGSSTVVTATSSSFKPPSSTSPTGSSTGLTTTPSSSGKPTSSTSPTGSSTGLTTTPSSTGKPTDSGTPSGSSVPSLSHSHTTSKPVIPTTTTSTSSTGSSSSTHISSGKPSSTPKPTVSPTGSGSSTITSGITSGTTTVASTGSSSVPETITTVIVTEYISICPTGFTTITTSYTTTYCPGTVSATPTPTGAPSSPTGAFPQTTSASLPEGWTTTVTVCTQCAPTPTTVTLTVPCESTATTSADSQPSGSSPNEGGSGAQPTTTAIIIPVPSSSSRPSSTPGDGRIHPSAAPSKTFSFRPSTSASRVPTAPSNSQGGNVPLATGSASRLGMTNVMVFCLSLLLSAIVMG</sequence>
<keyword evidence="5" id="KW-1003">Cell membrane</keyword>
<dbReference type="GO" id="GO:0008061">
    <property type="term" value="F:chitin binding"/>
    <property type="evidence" value="ECO:0007669"/>
    <property type="project" value="UniProtKB-KW"/>
</dbReference>
<dbReference type="GO" id="GO:0005886">
    <property type="term" value="C:plasma membrane"/>
    <property type="evidence" value="ECO:0007669"/>
    <property type="project" value="UniProtKB-SubCell"/>
</dbReference>
<dbReference type="EMBL" id="MVGC01000470">
    <property type="protein sequence ID" value="RJE18946.1"/>
    <property type="molecule type" value="Genomic_DNA"/>
</dbReference>
<dbReference type="InterPro" id="IPR001223">
    <property type="entry name" value="Glyco_hydro18_cat"/>
</dbReference>
<comment type="subcellular location">
    <subcellularLocation>
        <location evidence="3">Cell membrane</location>
        <topology evidence="3">Lipid-anchor</topology>
        <topology evidence="3">GPI-anchor</topology>
    </subcellularLocation>
    <subcellularLocation>
        <location evidence="2">Secreted</location>
        <location evidence="2">Cell wall</location>
    </subcellularLocation>
</comment>
<keyword evidence="6" id="KW-0134">Cell wall</keyword>
<dbReference type="STRING" id="2070753.A0A3A2Z7S7"/>
<evidence type="ECO:0000256" key="19">
    <source>
        <dbReference type="ARBA" id="ARBA00025727"/>
    </source>
</evidence>
<evidence type="ECO:0000256" key="1">
    <source>
        <dbReference type="ARBA" id="ARBA00000822"/>
    </source>
</evidence>
<evidence type="ECO:0000256" key="7">
    <source>
        <dbReference type="ARBA" id="ARBA00022622"/>
    </source>
</evidence>
<dbReference type="InterPro" id="IPR045321">
    <property type="entry name" value="Cts1-like"/>
</dbReference>
<dbReference type="AlphaFoldDB" id="A0A3A2Z7S7"/>
<evidence type="ECO:0000256" key="12">
    <source>
        <dbReference type="ARBA" id="ARBA00023136"/>
    </source>
</evidence>
<dbReference type="PROSITE" id="PS01095">
    <property type="entry name" value="GH18_1"/>
    <property type="match status" value="1"/>
</dbReference>
<keyword evidence="25" id="KW-1185">Reference proteome</keyword>